<protein>
    <submittedName>
        <fullName evidence="1">Uncharacterized protein</fullName>
    </submittedName>
</protein>
<evidence type="ECO:0000313" key="1">
    <source>
        <dbReference type="EMBL" id="STR40485.1"/>
    </source>
</evidence>
<dbReference type="EMBL" id="UGJR01000002">
    <property type="protein sequence ID" value="STR40485.1"/>
    <property type="molecule type" value="Genomic_DNA"/>
</dbReference>
<evidence type="ECO:0000313" key="2">
    <source>
        <dbReference type="Proteomes" id="UP000255050"/>
    </source>
</evidence>
<sequence>MRAAESRQGRCRRTANPDIAIGIIQSSDTKAQQHLHPHFRGIGSIEPGNGLHNIIRINTHAPKHFTNRITQFRAVCFRGVQVEAASGG</sequence>
<gene>
    <name evidence="1" type="ORF">NCTC11694_01641</name>
</gene>
<proteinExistence type="predicted"/>
<reference evidence="1 2" key="1">
    <citation type="submission" date="2018-06" db="EMBL/GenBank/DDBJ databases">
        <authorList>
            <consortium name="Pathogen Informatics"/>
            <person name="Doyle S."/>
        </authorList>
    </citation>
    <scope>NUCLEOTIDE SEQUENCE [LARGE SCALE GENOMIC DNA]</scope>
    <source>
        <strain evidence="1 2">NCTC11694</strain>
    </source>
</reference>
<organism evidence="1 2">
    <name type="scientific">Klebsiella michiganensis</name>
    <dbReference type="NCBI Taxonomy" id="1134687"/>
    <lineage>
        <taxon>Bacteria</taxon>
        <taxon>Pseudomonadati</taxon>
        <taxon>Pseudomonadota</taxon>
        <taxon>Gammaproteobacteria</taxon>
        <taxon>Enterobacterales</taxon>
        <taxon>Enterobacteriaceae</taxon>
        <taxon>Klebsiella/Raoultella group</taxon>
        <taxon>Klebsiella</taxon>
    </lineage>
</organism>
<accession>A0A7H4LWF9</accession>
<dbReference type="Proteomes" id="UP000255050">
    <property type="component" value="Unassembled WGS sequence"/>
</dbReference>
<comment type="caution">
    <text evidence="1">The sequence shown here is derived from an EMBL/GenBank/DDBJ whole genome shotgun (WGS) entry which is preliminary data.</text>
</comment>
<dbReference type="AlphaFoldDB" id="A0A7H4LWF9"/>
<name>A0A7H4LWF9_9ENTR</name>